<sequence>MARQNDFQPDAEEYLAPAEYVDSDAPAVRDFVAAALKGLPADASASDKAIRLFEAVRDGLRYDPYKISLDPDAYRASTIAKADAGYCVPKAILLTACLRAAGIPAALGFADVRNHLNTAKLTELMGTDLFIYHGYVQLWLGNESYKITPAFNIELCERFGVKPLVFNGTSDALFHEYNQNDQRHMEYVNDRGLFRDVPIDQFLKDFREAYPNMVTHIDRGEARDIKDTFTADESRKEKKGEISA</sequence>
<dbReference type="InterPro" id="IPR002931">
    <property type="entry name" value="Transglutaminase-like"/>
</dbReference>
<dbReference type="InterPro" id="IPR038765">
    <property type="entry name" value="Papain-like_cys_pep_sf"/>
</dbReference>
<dbReference type="Proteomes" id="UP000445696">
    <property type="component" value="Unassembled WGS sequence"/>
</dbReference>
<dbReference type="Pfam" id="PF01841">
    <property type="entry name" value="Transglut_core"/>
    <property type="match status" value="1"/>
</dbReference>
<accession>A0A845MFP9</accession>
<dbReference type="EMBL" id="WTVA01000004">
    <property type="protein sequence ID" value="MZR22873.1"/>
    <property type="molecule type" value="Genomic_DNA"/>
</dbReference>
<dbReference type="PANTHER" id="PTHR33490">
    <property type="entry name" value="BLR5614 PROTEIN-RELATED"/>
    <property type="match status" value="1"/>
</dbReference>
<dbReference type="OrthoDB" id="4697328at2"/>
<name>A0A845MFP9_9PROT</name>
<gene>
    <name evidence="2" type="ORF">GQF03_11070</name>
</gene>
<proteinExistence type="predicted"/>
<dbReference type="RefSeq" id="WP_161339330.1">
    <property type="nucleotide sequence ID" value="NZ_JBHSDG010000004.1"/>
</dbReference>
<dbReference type="AlphaFoldDB" id="A0A845MFP9"/>
<comment type="caution">
    <text evidence="2">The sequence shown here is derived from an EMBL/GenBank/DDBJ whole genome shotgun (WGS) entry which is preliminary data.</text>
</comment>
<evidence type="ECO:0000259" key="1">
    <source>
        <dbReference type="Pfam" id="PF01841"/>
    </source>
</evidence>
<dbReference type="PANTHER" id="PTHR33490:SF3">
    <property type="entry name" value="CONSERVED INTEGRAL MEMBRANE PROTEIN"/>
    <property type="match status" value="1"/>
</dbReference>
<organism evidence="2 3">
    <name type="scientific">Sneathiella chungangensis</name>
    <dbReference type="NCBI Taxonomy" id="1418234"/>
    <lineage>
        <taxon>Bacteria</taxon>
        <taxon>Pseudomonadati</taxon>
        <taxon>Pseudomonadota</taxon>
        <taxon>Alphaproteobacteria</taxon>
        <taxon>Sneathiellales</taxon>
        <taxon>Sneathiellaceae</taxon>
        <taxon>Sneathiella</taxon>
    </lineage>
</organism>
<protein>
    <submittedName>
        <fullName evidence="2">Transglutaminase</fullName>
    </submittedName>
</protein>
<keyword evidence="3" id="KW-1185">Reference proteome</keyword>
<reference evidence="2 3" key="1">
    <citation type="journal article" date="2014" name="Int. J. Syst. Evol. Microbiol.">
        <title>Sneathiella chungangensis sp. nov., isolated from a marine sand, and emended description of the genus Sneathiella.</title>
        <authorList>
            <person name="Siamphan C."/>
            <person name="Kim H."/>
            <person name="Lee J.S."/>
            <person name="Kim W."/>
        </authorList>
    </citation>
    <scope>NUCLEOTIDE SEQUENCE [LARGE SCALE GENOMIC DNA]</scope>
    <source>
        <strain evidence="2 3">KCTC 32476</strain>
    </source>
</reference>
<feature type="domain" description="Transglutaminase-like" evidence="1">
    <location>
        <begin position="44"/>
        <end position="141"/>
    </location>
</feature>
<dbReference type="SUPFAM" id="SSF54001">
    <property type="entry name" value="Cysteine proteinases"/>
    <property type="match status" value="1"/>
</dbReference>
<evidence type="ECO:0000313" key="2">
    <source>
        <dbReference type="EMBL" id="MZR22873.1"/>
    </source>
</evidence>
<dbReference type="Gene3D" id="3.10.620.30">
    <property type="match status" value="1"/>
</dbReference>
<evidence type="ECO:0000313" key="3">
    <source>
        <dbReference type="Proteomes" id="UP000445696"/>
    </source>
</evidence>